<dbReference type="Proteomes" id="UP000054324">
    <property type="component" value="Unassembled WGS sequence"/>
</dbReference>
<evidence type="ECO:0000313" key="3">
    <source>
        <dbReference type="EMBL" id="KER22482.1"/>
    </source>
</evidence>
<gene>
    <name evidence="3" type="ORF">T265_09454</name>
</gene>
<keyword evidence="4" id="KW-1185">Reference proteome</keyword>
<reference evidence="3 4" key="1">
    <citation type="submission" date="2013-11" db="EMBL/GenBank/DDBJ databases">
        <title>Opisthorchis viverrini - life in the bile duct.</title>
        <authorList>
            <person name="Young N.D."/>
            <person name="Nagarajan N."/>
            <person name="Lin S.J."/>
            <person name="Korhonen P.K."/>
            <person name="Jex A.R."/>
            <person name="Hall R.S."/>
            <person name="Safavi-Hemami H."/>
            <person name="Kaewkong W."/>
            <person name="Bertrand D."/>
            <person name="Gao S."/>
            <person name="Seet Q."/>
            <person name="Wongkham S."/>
            <person name="Teh B.T."/>
            <person name="Wongkham C."/>
            <person name="Intapan P.M."/>
            <person name="Maleewong W."/>
            <person name="Yang X."/>
            <person name="Hu M."/>
            <person name="Wang Z."/>
            <person name="Hofmann A."/>
            <person name="Sternberg P.W."/>
            <person name="Tan P."/>
            <person name="Wang J."/>
            <person name="Gasser R.B."/>
        </authorList>
    </citation>
    <scope>NUCLEOTIDE SEQUENCE [LARGE SCALE GENOMIC DNA]</scope>
</reference>
<evidence type="ECO:0000256" key="1">
    <source>
        <dbReference type="ARBA" id="ARBA00007447"/>
    </source>
</evidence>
<dbReference type="PANTHER" id="PTHR47966">
    <property type="entry name" value="BETA-SITE APP-CLEAVING ENZYME, ISOFORM A-RELATED"/>
    <property type="match status" value="1"/>
</dbReference>
<dbReference type="Pfam" id="PF00026">
    <property type="entry name" value="Asp"/>
    <property type="match status" value="2"/>
</dbReference>
<name>A0A074ZA67_OPIVI</name>
<dbReference type="EMBL" id="KL596897">
    <property type="protein sequence ID" value="KER22482.1"/>
    <property type="molecule type" value="Genomic_DNA"/>
</dbReference>
<dbReference type="Gene3D" id="2.40.70.10">
    <property type="entry name" value="Acid Proteases"/>
    <property type="match status" value="3"/>
</dbReference>
<dbReference type="InterPro" id="IPR034164">
    <property type="entry name" value="Pepsin-like_dom"/>
</dbReference>
<dbReference type="PROSITE" id="PS51767">
    <property type="entry name" value="PEPTIDASE_A1"/>
    <property type="match status" value="1"/>
</dbReference>
<dbReference type="PROSITE" id="PS00141">
    <property type="entry name" value="ASP_PROTEASE"/>
    <property type="match status" value="1"/>
</dbReference>
<dbReference type="CDD" id="cd05471">
    <property type="entry name" value="pepsin_like"/>
    <property type="match status" value="1"/>
</dbReference>
<dbReference type="CTD" id="20323623"/>
<dbReference type="KEGG" id="ovi:T265_09454"/>
<dbReference type="GO" id="GO:0006508">
    <property type="term" value="P:proteolysis"/>
    <property type="evidence" value="ECO:0007669"/>
    <property type="project" value="InterPro"/>
</dbReference>
<comment type="similarity">
    <text evidence="1">Belongs to the peptidase A1 family.</text>
</comment>
<dbReference type="OrthoDB" id="5839471at2759"/>
<organism evidence="3 4">
    <name type="scientific">Opisthorchis viverrini</name>
    <name type="common">Southeast Asian liver fluke</name>
    <dbReference type="NCBI Taxonomy" id="6198"/>
    <lineage>
        <taxon>Eukaryota</taxon>
        <taxon>Metazoa</taxon>
        <taxon>Spiralia</taxon>
        <taxon>Lophotrochozoa</taxon>
        <taxon>Platyhelminthes</taxon>
        <taxon>Trematoda</taxon>
        <taxon>Digenea</taxon>
        <taxon>Opisthorchiida</taxon>
        <taxon>Opisthorchiata</taxon>
        <taxon>Opisthorchiidae</taxon>
        <taxon>Opisthorchis</taxon>
    </lineage>
</organism>
<proteinExistence type="inferred from homology"/>
<evidence type="ECO:0000313" key="4">
    <source>
        <dbReference type="Proteomes" id="UP000054324"/>
    </source>
</evidence>
<accession>A0A074ZA67</accession>
<dbReference type="SUPFAM" id="SSF50630">
    <property type="entry name" value="Acid proteases"/>
    <property type="match status" value="2"/>
</dbReference>
<dbReference type="InterPro" id="IPR001461">
    <property type="entry name" value="Aspartic_peptidase_A1"/>
</dbReference>
<dbReference type="InterPro" id="IPR033121">
    <property type="entry name" value="PEPTIDASE_A1"/>
</dbReference>
<sequence>MLIENVPFGMVVGGAKDVYDGSFDGIIGLGRRAMCPEHTEPVFHFFSQKGIMSRQFGVECQDGSASFMMGDDLQQLLSTDMTFVNVVKGPYWETSFDWIFVFNTGFSTGDHRMMFDTGAGGISLPGDIHMAMNEILGIKKQLNRAYVFDCEKLPSLPPVEFRIQGKSFKIMPKQYTKQPCGYCAGNVISTFIPTNIRRPNDTLNLFRRISEGLDKLERDKRTMFQIPLYPWGDSQYICKISIEQTEFRMLLDTGSPSIWVPSDRFGDTLIKNTPFGLVMDATEKVSVSPFDGIIGLGRRSMSPEQTQPLLYAVHQQMQMRRKFGFQFQDRGGSFWMGENAKQIFSNDVTYVNVIDGPYWETRTTTNGETTCRTLFYNTSSDCPVGLIMGMSFLHSFQLIFDDNAGKVGFAARSDKSIIF</sequence>
<dbReference type="InterPro" id="IPR001969">
    <property type="entry name" value="Aspartic_peptidase_AS"/>
</dbReference>
<feature type="domain" description="Peptidase A1" evidence="2">
    <location>
        <begin position="1"/>
        <end position="214"/>
    </location>
</feature>
<dbReference type="GeneID" id="20323623"/>
<protein>
    <recommendedName>
        <fullName evidence="2">Peptidase A1 domain-containing protein</fullName>
    </recommendedName>
</protein>
<evidence type="ECO:0000259" key="2">
    <source>
        <dbReference type="PROSITE" id="PS51767"/>
    </source>
</evidence>
<dbReference type="RefSeq" id="XP_009173785.1">
    <property type="nucleotide sequence ID" value="XM_009175521.1"/>
</dbReference>
<dbReference type="AlphaFoldDB" id="A0A074ZA67"/>
<dbReference type="GO" id="GO:0004190">
    <property type="term" value="F:aspartic-type endopeptidase activity"/>
    <property type="evidence" value="ECO:0007669"/>
    <property type="project" value="InterPro"/>
</dbReference>
<dbReference type="InterPro" id="IPR021109">
    <property type="entry name" value="Peptidase_aspartic_dom_sf"/>
</dbReference>